<dbReference type="Proteomes" id="UP000063429">
    <property type="component" value="Chromosome"/>
</dbReference>
<reference evidence="2" key="1">
    <citation type="journal article" date="2015" name="Genome Announc.">
        <title>Complete Genome Sequence of Herbaspirillum hiltneri N3 (DSM 17495), Isolated from Surface-Sterilized Wheat Roots.</title>
        <authorList>
            <person name="Guizelini D."/>
            <person name="Saizaki P.M."/>
            <person name="Coimbra N.A."/>
            <person name="Weiss V.A."/>
            <person name="Faoro H."/>
            <person name="Sfeir M.Z."/>
            <person name="Baura V.A."/>
            <person name="Monteiro R.A."/>
            <person name="Chubatsu L.S."/>
            <person name="Souza E.M."/>
            <person name="Cruz L.M."/>
            <person name="Pedrosa F.O."/>
            <person name="Raittz R.T."/>
            <person name="Marchaukoski J.N."/>
            <person name="Steffens M.B."/>
        </authorList>
    </citation>
    <scope>NUCLEOTIDE SEQUENCE [LARGE SCALE GENOMIC DNA]</scope>
    <source>
        <strain evidence="2">N3</strain>
    </source>
</reference>
<sequence>MTINIFQFHYDQASKAMLDPGFMPLEIVGNPRSDWREYWGIRHYFLENVLEETSYYGFLSPLFRTKTHLTAKMLASFMKDNPDADVYTFSPSLADSACYLNVFEHGEKCHPGMLSVTEDFFRHIDVHIDFKSLINDFRTSVFCNYIIAKPVFWRRWFALTERIFDIAEYKKNDLSARLNTAASYGKSQVQTKVFVIERIASALLALTPQLKIANYQMPFVPLLYFPCRDELRMLNALKLAYMKSQRQHYLDDYLALRQSVLIRCDPEFTDEQHIVQL</sequence>
<keyword evidence="2" id="KW-1185">Reference proteome</keyword>
<dbReference type="RefSeq" id="WP_053200433.1">
    <property type="nucleotide sequence ID" value="NZ_CP011409.1"/>
</dbReference>
<evidence type="ECO:0000313" key="1">
    <source>
        <dbReference type="EMBL" id="AKZ64678.1"/>
    </source>
</evidence>
<name>A0ABM5V4T8_9BURK</name>
<dbReference type="EMBL" id="CP011409">
    <property type="protein sequence ID" value="AKZ64678.1"/>
    <property type="molecule type" value="Genomic_DNA"/>
</dbReference>
<gene>
    <name evidence="1" type="ORF">F506_20280</name>
</gene>
<accession>A0ABM5V4T8</accession>
<protein>
    <submittedName>
        <fullName evidence="1">Uncharacterized protein</fullName>
    </submittedName>
</protein>
<proteinExistence type="predicted"/>
<evidence type="ECO:0000313" key="2">
    <source>
        <dbReference type="Proteomes" id="UP000063429"/>
    </source>
</evidence>
<organism evidence="1 2">
    <name type="scientific">Herbaspirillum hiltneri N3</name>
    <dbReference type="NCBI Taxonomy" id="1262470"/>
    <lineage>
        <taxon>Bacteria</taxon>
        <taxon>Pseudomonadati</taxon>
        <taxon>Pseudomonadota</taxon>
        <taxon>Betaproteobacteria</taxon>
        <taxon>Burkholderiales</taxon>
        <taxon>Oxalobacteraceae</taxon>
        <taxon>Herbaspirillum</taxon>
    </lineage>
</organism>